<gene>
    <name evidence="1" type="ORF">BjapCC829_46875</name>
</gene>
<evidence type="ECO:0000313" key="2">
    <source>
        <dbReference type="Proteomes" id="UP001430990"/>
    </source>
</evidence>
<protein>
    <submittedName>
        <fullName evidence="1">Uncharacterized protein</fullName>
    </submittedName>
</protein>
<name>A0ABY3QZQ4_9BRAD</name>
<dbReference type="RefSeq" id="WP_162479146.1">
    <property type="nucleotide sequence ID" value="NZ_CP088101.1"/>
</dbReference>
<keyword evidence="1" id="KW-0614">Plasmid</keyword>
<proteinExistence type="predicted"/>
<organism evidence="1 2">
    <name type="scientific">Bradyrhizobium barranii</name>
    <dbReference type="NCBI Taxonomy" id="2992140"/>
    <lineage>
        <taxon>Bacteria</taxon>
        <taxon>Pseudomonadati</taxon>
        <taxon>Pseudomonadota</taxon>
        <taxon>Alphaproteobacteria</taxon>
        <taxon>Hyphomicrobiales</taxon>
        <taxon>Nitrobacteraceae</taxon>
        <taxon>Bradyrhizobium</taxon>
    </lineage>
</organism>
<sequence length="113" mass="12110">MKTSPGDAKVKFSNLQKSSVLISFAGVPATQLTQLEPFLKGFVFGTKILDWRPVKFGKIMTRRSRSMSPAGKKGSAAAARIFIAGGRSFLNATDTAAAPTPHRAWEELQGTLG</sequence>
<dbReference type="EMBL" id="CP088101">
    <property type="protein sequence ID" value="UFW91533.1"/>
    <property type="molecule type" value="Genomic_DNA"/>
</dbReference>
<accession>A0ABY3QZQ4</accession>
<reference evidence="1" key="1">
    <citation type="submission" date="2021-11" db="EMBL/GenBank/DDBJ databases">
        <title>Australian commercial rhizobial inoculants.</title>
        <authorList>
            <person name="Kohlmeier M.G."/>
            <person name="O'Hara G.W."/>
            <person name="Colombi E."/>
            <person name="Ramsay J.P."/>
            <person name="Terpolilli J."/>
        </authorList>
    </citation>
    <scope>NUCLEOTIDE SEQUENCE</scope>
    <source>
        <strain evidence="1">CC829</strain>
        <plasmid evidence="1">pCC829_1</plasmid>
    </source>
</reference>
<evidence type="ECO:0000313" key="1">
    <source>
        <dbReference type="EMBL" id="UFW91533.1"/>
    </source>
</evidence>
<geneLocation type="plasmid" evidence="1 2">
    <name>pCC829_1</name>
</geneLocation>
<keyword evidence="2" id="KW-1185">Reference proteome</keyword>
<dbReference type="Proteomes" id="UP001430990">
    <property type="component" value="Plasmid pCC829_1"/>
</dbReference>